<sequence>MIPAGTGCPRPLTGGAEVDATHDPKLTSFVASANGHPDFPIQNLPLGIFSTASGKPHGGVAIGDMILDVPAIATLLPAEARAAAEAMGAESLNAVFALGPAPRRALRAGLSALLTAASAKAEQLRPHLHAASACTLHLPARIGDYTDFYAGIHHATNAGTLFRPDNPLLPNYKYVPVGYHGRASSVRVSGSEVRRPKGQRKLPEETAPTFGPCRNLDYEMELGIWIGSGNALGEPVPIAAAGEAIAGYGLLNDWSARDIQGWEAQPLGPFLAKNFHTSISPWVITPEALAPFRIAQPPRPEGDPRPLDYLWDEADQARGALDLAVEVLLETPKGGPFRLSLSNTSFLYWTPAQMVAHHTVGGCNLAPGDLLGSGTISSPTEDGYGALLEITRAGRKPVTLPNGEERRFLEDGDTVIFRARAARDGAVPIGFGECRGRIRPAT</sequence>
<dbReference type="InterPro" id="IPR005959">
    <property type="entry name" value="Fumarylacetoacetase"/>
</dbReference>
<comment type="cofactor">
    <cofactor evidence="1">
        <name>Ca(2+)</name>
        <dbReference type="ChEBI" id="CHEBI:29108"/>
    </cofactor>
</comment>
<organism evidence="14 15">
    <name type="scientific">Belnapia mucosa</name>
    <dbReference type="NCBI Taxonomy" id="2804532"/>
    <lineage>
        <taxon>Bacteria</taxon>
        <taxon>Pseudomonadati</taxon>
        <taxon>Pseudomonadota</taxon>
        <taxon>Alphaproteobacteria</taxon>
        <taxon>Acetobacterales</taxon>
        <taxon>Roseomonadaceae</taxon>
        <taxon>Belnapia</taxon>
    </lineage>
</organism>
<name>A0ABS1V0Q9_9PROT</name>
<evidence type="ECO:0000256" key="8">
    <source>
        <dbReference type="ARBA" id="ARBA00022842"/>
    </source>
</evidence>
<proteinExistence type="predicted"/>
<comment type="caution">
    <text evidence="14">The sequence shown here is derived from an EMBL/GenBank/DDBJ whole genome shotgun (WGS) entry which is preliminary data.</text>
</comment>
<evidence type="ECO:0000256" key="11">
    <source>
        <dbReference type="SAM" id="MobiDB-lite"/>
    </source>
</evidence>
<dbReference type="EC" id="3.7.1.2" evidence="4"/>
<keyword evidence="8" id="KW-0460">Magnesium</keyword>
<keyword evidence="15" id="KW-1185">Reference proteome</keyword>
<reference evidence="14 15" key="1">
    <citation type="submission" date="2021-01" db="EMBL/GenBank/DDBJ databases">
        <title>Belnapia mucosa sp. nov. and Belnapia arida sp. nov., isolated from the Tabernas Desert (Almeria, Spain).</title>
        <authorList>
            <person name="Molina-Menor E."/>
            <person name="Vidal-Verdu A."/>
            <person name="Calonge A."/>
            <person name="Satari L."/>
            <person name="Pereto Magraner J."/>
            <person name="Porcar Miralles M."/>
        </authorList>
    </citation>
    <scope>NUCLEOTIDE SEQUENCE [LARGE SCALE GENOMIC DNA]</scope>
    <source>
        <strain evidence="14 15">T6</strain>
    </source>
</reference>
<protein>
    <recommendedName>
        <fullName evidence="4">fumarylacetoacetase</fullName>
        <ecNumber evidence="4">3.7.1.2</ecNumber>
    </recommendedName>
</protein>
<evidence type="ECO:0000313" key="14">
    <source>
        <dbReference type="EMBL" id="MBL6454837.1"/>
    </source>
</evidence>
<dbReference type="Pfam" id="PF01557">
    <property type="entry name" value="FAA_hydrolase"/>
    <property type="match status" value="1"/>
</dbReference>
<dbReference type="InterPro" id="IPR015377">
    <property type="entry name" value="Fumarylacetoacetase_N"/>
</dbReference>
<dbReference type="NCBIfam" id="TIGR01266">
    <property type="entry name" value="fum_ac_acetase"/>
    <property type="match status" value="1"/>
</dbReference>
<keyword evidence="7" id="KW-0106">Calcium</keyword>
<dbReference type="Proteomes" id="UP000606490">
    <property type="component" value="Unassembled WGS sequence"/>
</dbReference>
<comment type="cofactor">
    <cofactor evidence="2">
        <name>Mg(2+)</name>
        <dbReference type="ChEBI" id="CHEBI:18420"/>
    </cofactor>
</comment>
<dbReference type="SUPFAM" id="SSF63433">
    <property type="entry name" value="Fumarylacetoacetate hydrolase, FAH, N-terminal domain"/>
    <property type="match status" value="1"/>
</dbReference>
<evidence type="ECO:0000259" key="13">
    <source>
        <dbReference type="Pfam" id="PF09298"/>
    </source>
</evidence>
<dbReference type="Gene3D" id="2.30.30.230">
    <property type="entry name" value="Fumarylacetoacetase, N-terminal domain"/>
    <property type="match status" value="1"/>
</dbReference>
<dbReference type="GO" id="GO:0004334">
    <property type="term" value="F:fumarylacetoacetase activity"/>
    <property type="evidence" value="ECO:0007669"/>
    <property type="project" value="UniProtKB-EC"/>
</dbReference>
<feature type="domain" description="Fumarylacetoacetase-like C-terminal" evidence="12">
    <location>
        <begin position="147"/>
        <end position="438"/>
    </location>
</feature>
<evidence type="ECO:0000256" key="7">
    <source>
        <dbReference type="ARBA" id="ARBA00022837"/>
    </source>
</evidence>
<evidence type="ECO:0000259" key="12">
    <source>
        <dbReference type="Pfam" id="PF01557"/>
    </source>
</evidence>
<dbReference type="Gene3D" id="3.90.850.10">
    <property type="entry name" value="Fumarylacetoacetase-like, C-terminal domain"/>
    <property type="match status" value="1"/>
</dbReference>
<dbReference type="PANTHER" id="PTHR43069:SF2">
    <property type="entry name" value="FUMARYLACETOACETASE"/>
    <property type="match status" value="1"/>
</dbReference>
<evidence type="ECO:0000256" key="3">
    <source>
        <dbReference type="ARBA" id="ARBA00004782"/>
    </source>
</evidence>
<evidence type="ECO:0000256" key="1">
    <source>
        <dbReference type="ARBA" id="ARBA00001913"/>
    </source>
</evidence>
<comment type="pathway">
    <text evidence="3">Amino-acid degradation; L-phenylalanine degradation; acetoacetate and fumarate from L-phenylalanine: step 6/6.</text>
</comment>
<dbReference type="SUPFAM" id="SSF56529">
    <property type="entry name" value="FAH"/>
    <property type="match status" value="1"/>
</dbReference>
<dbReference type="InterPro" id="IPR011234">
    <property type="entry name" value="Fumarylacetoacetase-like_C"/>
</dbReference>
<dbReference type="InterPro" id="IPR036462">
    <property type="entry name" value="Fumarylacetoacetase_N_sf"/>
</dbReference>
<keyword evidence="9" id="KW-0828">Tyrosine catabolism</keyword>
<evidence type="ECO:0000256" key="2">
    <source>
        <dbReference type="ARBA" id="ARBA00001946"/>
    </source>
</evidence>
<evidence type="ECO:0000256" key="4">
    <source>
        <dbReference type="ARBA" id="ARBA00012094"/>
    </source>
</evidence>
<evidence type="ECO:0000256" key="5">
    <source>
        <dbReference type="ARBA" id="ARBA00022723"/>
    </source>
</evidence>
<keyword evidence="10" id="KW-0585">Phenylalanine catabolism</keyword>
<dbReference type="Pfam" id="PF09298">
    <property type="entry name" value="FAA_hydrolase_N"/>
    <property type="match status" value="1"/>
</dbReference>
<keyword evidence="6 14" id="KW-0378">Hydrolase</keyword>
<evidence type="ECO:0000256" key="6">
    <source>
        <dbReference type="ARBA" id="ARBA00022801"/>
    </source>
</evidence>
<keyword evidence="5" id="KW-0479">Metal-binding</keyword>
<gene>
    <name evidence="14" type="primary">fahA</name>
    <name evidence="14" type="ORF">JMJ55_05845</name>
</gene>
<feature type="domain" description="Fumarylacetoacetase N-terminal" evidence="13">
    <location>
        <begin position="42"/>
        <end position="139"/>
    </location>
</feature>
<dbReference type="PANTHER" id="PTHR43069">
    <property type="entry name" value="FUMARYLACETOACETASE"/>
    <property type="match status" value="1"/>
</dbReference>
<evidence type="ECO:0000256" key="10">
    <source>
        <dbReference type="ARBA" id="ARBA00023232"/>
    </source>
</evidence>
<feature type="region of interest" description="Disordered" evidence="11">
    <location>
        <begin position="188"/>
        <end position="208"/>
    </location>
</feature>
<accession>A0ABS1V0Q9</accession>
<evidence type="ECO:0000313" key="15">
    <source>
        <dbReference type="Proteomes" id="UP000606490"/>
    </source>
</evidence>
<dbReference type="InterPro" id="IPR036663">
    <property type="entry name" value="Fumarylacetoacetase_C_sf"/>
</dbReference>
<dbReference type="EMBL" id="JAEUXJ010000002">
    <property type="protein sequence ID" value="MBL6454837.1"/>
    <property type="molecule type" value="Genomic_DNA"/>
</dbReference>
<evidence type="ECO:0000256" key="9">
    <source>
        <dbReference type="ARBA" id="ARBA00022878"/>
    </source>
</evidence>